<keyword evidence="2" id="KW-0507">mRNA processing</keyword>
<dbReference type="Proteomes" id="UP000654370">
    <property type="component" value="Unassembled WGS sequence"/>
</dbReference>
<feature type="domain" description="SURP motif" evidence="9">
    <location>
        <begin position="147"/>
        <end position="189"/>
    </location>
</feature>
<comment type="subcellular location">
    <subcellularLocation>
        <location evidence="1">Nucleus</location>
    </subcellularLocation>
</comment>
<proteinExistence type="predicted"/>
<feature type="compositionally biased region" description="Pro residues" evidence="7">
    <location>
        <begin position="570"/>
        <end position="580"/>
    </location>
</feature>
<dbReference type="FunFam" id="1.10.10.790:FF:000001">
    <property type="entry name" value="Splicing factor 3a, subunit 1"/>
    <property type="match status" value="1"/>
</dbReference>
<dbReference type="PROSITE" id="PS50053">
    <property type="entry name" value="UBIQUITIN_2"/>
    <property type="match status" value="1"/>
</dbReference>
<dbReference type="GO" id="GO:0000381">
    <property type="term" value="P:regulation of alternative mRNA splicing, via spliceosome"/>
    <property type="evidence" value="ECO:0007669"/>
    <property type="project" value="TreeGrafter"/>
</dbReference>
<evidence type="ECO:0008006" key="12">
    <source>
        <dbReference type="Google" id="ProtNLM"/>
    </source>
</evidence>
<comment type="caution">
    <text evidence="10">The sequence shown here is derived from an EMBL/GenBank/DDBJ whole genome shotgun (WGS) entry which is preliminary data.</text>
</comment>
<dbReference type="InterPro" id="IPR035967">
    <property type="entry name" value="SWAP/Surp_sf"/>
</dbReference>
<dbReference type="SMART" id="SM00213">
    <property type="entry name" value="UBQ"/>
    <property type="match status" value="1"/>
</dbReference>
<dbReference type="SMART" id="SM00648">
    <property type="entry name" value="SWAP"/>
    <property type="match status" value="2"/>
</dbReference>
<dbReference type="Pfam" id="PF01805">
    <property type="entry name" value="Surp"/>
    <property type="match status" value="2"/>
</dbReference>
<dbReference type="InterPro" id="IPR045146">
    <property type="entry name" value="SF3A1"/>
</dbReference>
<dbReference type="GO" id="GO:0003723">
    <property type="term" value="F:RNA binding"/>
    <property type="evidence" value="ECO:0007669"/>
    <property type="project" value="InterPro"/>
</dbReference>
<dbReference type="InterPro" id="IPR000626">
    <property type="entry name" value="Ubiquitin-like_dom"/>
</dbReference>
<keyword evidence="4" id="KW-0677">Repeat</keyword>
<evidence type="ECO:0000256" key="6">
    <source>
        <dbReference type="ARBA" id="ARBA00023242"/>
    </source>
</evidence>
<evidence type="ECO:0000256" key="4">
    <source>
        <dbReference type="ARBA" id="ARBA00022737"/>
    </source>
</evidence>
<keyword evidence="11" id="KW-1185">Reference proteome</keyword>
<dbReference type="FunFam" id="1.10.10.790:FF:000002">
    <property type="entry name" value="Splicing factor 3A subunit 1"/>
    <property type="match status" value="1"/>
</dbReference>
<feature type="region of interest" description="Disordered" evidence="7">
    <location>
        <begin position="109"/>
        <end position="133"/>
    </location>
</feature>
<feature type="domain" description="Ubiquitin-like" evidence="8">
    <location>
        <begin position="643"/>
        <end position="728"/>
    </location>
</feature>
<dbReference type="InterPro" id="IPR035563">
    <property type="entry name" value="SF3As1_ubi"/>
</dbReference>
<evidence type="ECO:0000259" key="9">
    <source>
        <dbReference type="PROSITE" id="PS50128"/>
    </source>
</evidence>
<feature type="compositionally biased region" description="Polar residues" evidence="7">
    <location>
        <begin position="1"/>
        <end position="17"/>
    </location>
</feature>
<evidence type="ECO:0000256" key="7">
    <source>
        <dbReference type="SAM" id="MobiDB-lite"/>
    </source>
</evidence>
<dbReference type="Gene3D" id="3.10.20.90">
    <property type="entry name" value="Phosphatidylinositol 3-kinase Catalytic Subunit, Chain A, domain 1"/>
    <property type="match status" value="1"/>
</dbReference>
<dbReference type="InterPro" id="IPR000061">
    <property type="entry name" value="Surp"/>
</dbReference>
<dbReference type="Gene3D" id="1.10.10.790">
    <property type="entry name" value="Surp module"/>
    <property type="match status" value="2"/>
</dbReference>
<gene>
    <name evidence="10" type="ORF">INT43_007962</name>
</gene>
<feature type="domain" description="SURP motif" evidence="9">
    <location>
        <begin position="49"/>
        <end position="91"/>
    </location>
</feature>
<evidence type="ECO:0000256" key="1">
    <source>
        <dbReference type="ARBA" id="ARBA00004123"/>
    </source>
</evidence>
<protein>
    <recommendedName>
        <fullName evidence="12">Splicing factor 3A subunit 1</fullName>
    </recommendedName>
</protein>
<dbReference type="EMBL" id="JAEPQZ010000009">
    <property type="protein sequence ID" value="KAG2177305.1"/>
    <property type="molecule type" value="Genomic_DNA"/>
</dbReference>
<dbReference type="SUPFAM" id="SSF109905">
    <property type="entry name" value="Surp module (SWAP domain)"/>
    <property type="match status" value="2"/>
</dbReference>
<feature type="region of interest" description="Disordered" evidence="7">
    <location>
        <begin position="1"/>
        <end position="39"/>
    </location>
</feature>
<reference evidence="10" key="1">
    <citation type="submission" date="2020-12" db="EMBL/GenBank/DDBJ databases">
        <title>Metabolic potential, ecology and presence of endohyphal bacteria is reflected in genomic diversity of Mucoromycotina.</title>
        <authorList>
            <person name="Muszewska A."/>
            <person name="Okrasinska A."/>
            <person name="Steczkiewicz K."/>
            <person name="Drgas O."/>
            <person name="Orlowska M."/>
            <person name="Perlinska-Lenart U."/>
            <person name="Aleksandrzak-Piekarczyk T."/>
            <person name="Szatraj K."/>
            <person name="Zielenkiewicz U."/>
            <person name="Pilsyk S."/>
            <person name="Malc E."/>
            <person name="Mieczkowski P."/>
            <person name="Kruszewska J.S."/>
            <person name="Biernat P."/>
            <person name="Pawlowska J."/>
        </authorList>
    </citation>
    <scope>NUCLEOTIDE SEQUENCE</scope>
    <source>
        <strain evidence="10">WA0000067209</strain>
    </source>
</reference>
<evidence type="ECO:0000256" key="5">
    <source>
        <dbReference type="ARBA" id="ARBA00023187"/>
    </source>
</evidence>
<dbReference type="InterPro" id="IPR022030">
    <property type="entry name" value="SF3A1_dom"/>
</dbReference>
<dbReference type="GO" id="GO:0071004">
    <property type="term" value="C:U2-type prespliceosome"/>
    <property type="evidence" value="ECO:0007669"/>
    <property type="project" value="TreeGrafter"/>
</dbReference>
<keyword evidence="3" id="KW-0747">Spliceosome</keyword>
<accession>A0A8H7UBY9</accession>
<keyword evidence="6" id="KW-0539">Nucleus</keyword>
<evidence type="ECO:0000313" key="11">
    <source>
        <dbReference type="Proteomes" id="UP000654370"/>
    </source>
</evidence>
<name>A0A8H7UBY9_MORIS</name>
<feature type="region of interest" description="Disordered" evidence="7">
    <location>
        <begin position="517"/>
        <end position="633"/>
    </location>
</feature>
<organism evidence="10 11">
    <name type="scientific">Mortierella isabellina</name>
    <name type="common">Filamentous fungus</name>
    <name type="synonym">Umbelopsis isabellina</name>
    <dbReference type="NCBI Taxonomy" id="91625"/>
    <lineage>
        <taxon>Eukaryota</taxon>
        <taxon>Fungi</taxon>
        <taxon>Fungi incertae sedis</taxon>
        <taxon>Mucoromycota</taxon>
        <taxon>Mucoromycotina</taxon>
        <taxon>Umbelopsidomycetes</taxon>
        <taxon>Umbelopsidales</taxon>
        <taxon>Umbelopsidaceae</taxon>
        <taxon>Umbelopsis</taxon>
    </lineage>
</organism>
<dbReference type="PROSITE" id="PS50128">
    <property type="entry name" value="SURP"/>
    <property type="match status" value="2"/>
</dbReference>
<dbReference type="GO" id="GO:0045292">
    <property type="term" value="P:mRNA cis splicing, via spliceosome"/>
    <property type="evidence" value="ECO:0007669"/>
    <property type="project" value="InterPro"/>
</dbReference>
<dbReference type="CDD" id="cd01800">
    <property type="entry name" value="Ubl_SF3a120"/>
    <property type="match status" value="1"/>
</dbReference>
<dbReference type="PANTHER" id="PTHR15316">
    <property type="entry name" value="SPLICEOSOME ASSOCIATED PROTEIN 114/SWAP SPLICING FACTOR-RELATED"/>
    <property type="match status" value="1"/>
</dbReference>
<keyword evidence="5" id="KW-0508">mRNA splicing</keyword>
<sequence length="729" mass="81545">MVATTVSDPTASLSNGTDAMDVDQNGTQGTDQEAPITGVIYPPPEVRKIVDKTADFVARKGQILEERIRENERHNPRFSFLNSKDPYHAYYQLRITQTKEGKTTKVAAKPQEKSEEIQEPIQQAPKEPSKFEFSSDMPAMSAQDLEIIKHTAQFVARNGSRFMSQLAQRESRNYQFDFLRPSHSMFNYFTSLVTQYTQLFVPPRDIKDRLKKNVDDKYDVLDRVKARVEWIAWVEAEKQKKQDEDEKERGMFYELRQDVAKLDFFINNFSLAAYAAIDWHDFVIVETVEFTQDDEHLNLPPPMSLSELENMSLEQKRLTAMAESTQPMEQDTQQNDEMEIEDVDMDNDDEEMPQQAAVQDIKIADTTGPIKIRTDYKPKVGATTRQINEPTQLCPRCGQAIPMSEMDEHMRIELLDSKWKENKQAAEAKLRDSNLLQEGTDVAKILKNFSGYRSDIFGSEETQIGKKIETEAALAREKEKMTWDGHTATINLTSQRATQGATIEEQIAAIHRAKGLTADGGSSIGPQVGDKGVASGSAMTGASITREPQPASNNYQPPPSMPQQSYSQYPPLPGQAPVPNPGLFANQIPGYGMPGAPAPAMPEEAGLTRKAEDETEAPGAKKPRHDGPPMSEEEWMAHHPDPIYLTVQTPTLPDFKLTGETITIEDLPLTTLVSTLKNRIADKVGMPYGKQKLSVSSTGTVMNNSKSLAFYNFEQGSVVVLGLKDKGKK</sequence>
<dbReference type="Pfam" id="PF00240">
    <property type="entry name" value="ubiquitin"/>
    <property type="match status" value="1"/>
</dbReference>
<dbReference type="Pfam" id="PF12230">
    <property type="entry name" value="PRP21_like_P"/>
    <property type="match status" value="1"/>
</dbReference>
<dbReference type="InterPro" id="IPR029071">
    <property type="entry name" value="Ubiquitin-like_domsf"/>
</dbReference>
<dbReference type="AlphaFoldDB" id="A0A8H7UBY9"/>
<dbReference type="PANTHER" id="PTHR15316:SF1">
    <property type="entry name" value="SPLICING FACTOR 3A SUBUNIT 1"/>
    <property type="match status" value="1"/>
</dbReference>
<evidence type="ECO:0000256" key="3">
    <source>
        <dbReference type="ARBA" id="ARBA00022728"/>
    </source>
</evidence>
<dbReference type="GO" id="GO:0071013">
    <property type="term" value="C:catalytic step 2 spliceosome"/>
    <property type="evidence" value="ECO:0007669"/>
    <property type="project" value="TreeGrafter"/>
</dbReference>
<dbReference type="SUPFAM" id="SSF54236">
    <property type="entry name" value="Ubiquitin-like"/>
    <property type="match status" value="1"/>
</dbReference>
<evidence type="ECO:0000259" key="8">
    <source>
        <dbReference type="PROSITE" id="PS50053"/>
    </source>
</evidence>
<evidence type="ECO:0000256" key="2">
    <source>
        <dbReference type="ARBA" id="ARBA00022664"/>
    </source>
</evidence>
<evidence type="ECO:0000313" key="10">
    <source>
        <dbReference type="EMBL" id="KAG2177305.1"/>
    </source>
</evidence>
<dbReference type="GO" id="GO:0005686">
    <property type="term" value="C:U2 snRNP"/>
    <property type="evidence" value="ECO:0007669"/>
    <property type="project" value="TreeGrafter"/>
</dbReference>
<dbReference type="OrthoDB" id="447637at2759"/>